<keyword evidence="2" id="KW-1185">Reference proteome</keyword>
<proteinExistence type="predicted"/>
<name>A0ACD0WT21_CLALS</name>
<accession>A0ACD0WT21</accession>
<dbReference type="Proteomes" id="UP000326582">
    <property type="component" value="Chromosome 8"/>
</dbReference>
<dbReference type="EMBL" id="CP038491">
    <property type="protein sequence ID" value="QFZ30564.1"/>
    <property type="molecule type" value="Genomic_DNA"/>
</dbReference>
<evidence type="ECO:0000313" key="1">
    <source>
        <dbReference type="EMBL" id="QFZ30564.1"/>
    </source>
</evidence>
<sequence>MVTYCRQAQTPIPLVLSRQSRAEQTSISELVSFGVSSCRLVVLSCFVLSSGRAWSYLADLPAETGDFCWFCVRADTRASAQKRPSAKYAIAWSTGISRPNIGHALCIQSRNRKFSWVYFGAVCRTSPSLIRPRYMRLEPRGQEQKASEAKWTQRSAEAAETERRKKERIPK</sequence>
<protein>
    <submittedName>
        <fullName evidence="1">Uncharacterized protein</fullName>
    </submittedName>
</protein>
<evidence type="ECO:0000313" key="2">
    <source>
        <dbReference type="Proteomes" id="UP000326582"/>
    </source>
</evidence>
<gene>
    <name evidence="1" type="ORF">EJF14_80286</name>
</gene>
<organism evidence="1 2">
    <name type="scientific">Clavispora lusitaniae</name>
    <name type="common">Candida lusitaniae</name>
    <dbReference type="NCBI Taxonomy" id="36911"/>
    <lineage>
        <taxon>Eukaryota</taxon>
        <taxon>Fungi</taxon>
        <taxon>Dikarya</taxon>
        <taxon>Ascomycota</taxon>
        <taxon>Saccharomycotina</taxon>
        <taxon>Pichiomycetes</taxon>
        <taxon>Metschnikowiaceae</taxon>
        <taxon>Clavispora</taxon>
    </lineage>
</organism>
<reference evidence="2" key="1">
    <citation type="journal article" date="2019" name="MBio">
        <title>Comparative genomics for the elucidation of multidrug resistance (MDR) in Candida lusitaniae.</title>
        <authorList>
            <person name="Kannan A."/>
            <person name="Asner S.A."/>
            <person name="Trachsel E."/>
            <person name="Kelly S."/>
            <person name="Parker J."/>
            <person name="Sanglard D."/>
        </authorList>
    </citation>
    <scope>NUCLEOTIDE SEQUENCE [LARGE SCALE GENOMIC DNA]</scope>
    <source>
        <strain evidence="2">P1</strain>
    </source>
</reference>